<proteinExistence type="predicted"/>
<dbReference type="AlphaFoldDB" id="A0A1G4KF88"/>
<evidence type="ECO:0000313" key="2">
    <source>
        <dbReference type="EMBL" id="SCV03228.1"/>
    </source>
</evidence>
<reference evidence="3" key="1">
    <citation type="submission" date="2016-03" db="EMBL/GenBank/DDBJ databases">
        <authorList>
            <person name="Devillers Hugo."/>
        </authorList>
    </citation>
    <scope>NUCLEOTIDE SEQUENCE [LARGE SCALE GENOMIC DNA]</scope>
</reference>
<accession>A0A1G4KF88</accession>
<dbReference type="OrthoDB" id="4041625at2759"/>
<feature type="region of interest" description="Disordered" evidence="1">
    <location>
        <begin position="283"/>
        <end position="344"/>
    </location>
</feature>
<dbReference type="Proteomes" id="UP000191144">
    <property type="component" value="Chromosome H"/>
</dbReference>
<feature type="region of interest" description="Disordered" evidence="1">
    <location>
        <begin position="1"/>
        <end position="28"/>
    </location>
</feature>
<feature type="compositionally biased region" description="Basic and acidic residues" evidence="1">
    <location>
        <begin position="11"/>
        <end position="26"/>
    </location>
</feature>
<name>A0A1G4KF88_9SACH</name>
<sequence>MSSNQTSARDSPSDQHKEDENLERLKRLGMQCVSPGFGKMDDRMLSTIQLSRDIAKGQKEVIHKLSVRQTESVKIPDSGDEVVPKHVEQTNQDVKPSSLDSLEKDATKSRLKSLKRARVPPPLNIGSSTANSEEKLPSFAQSSNSHYMGAKSAPAHITRYPRGKSKVQYLGRASRAESQARKRPRVNPSWPPMMNPAFTPYGYYQHPQTATVPYHMGYGPFQNAYQAPYVMAPVPYAMIQTPFTDPSAAQTTLQQDFETYRSQNPGVGTRDLFGNNESRWAPIQVQPQSARDEFFGSRTQKPSRQMKRPFQKNEAVSDENENENENEKENENGNENEDDSDNEEADLAIEEGAEPTSTMTSRLANLTTLDGELRLHDDSFGFSFSLLEAATDKKMFMSICDKVWDEFQTLSKREG</sequence>
<feature type="region of interest" description="Disordered" evidence="1">
    <location>
        <begin position="172"/>
        <end position="191"/>
    </location>
</feature>
<feature type="compositionally biased region" description="Acidic residues" evidence="1">
    <location>
        <begin position="332"/>
        <end position="344"/>
    </location>
</feature>
<evidence type="ECO:0000313" key="3">
    <source>
        <dbReference type="Proteomes" id="UP000191144"/>
    </source>
</evidence>
<feature type="region of interest" description="Disordered" evidence="1">
    <location>
        <begin position="68"/>
        <end position="158"/>
    </location>
</feature>
<dbReference type="EMBL" id="LT598480">
    <property type="protein sequence ID" value="SCV03228.1"/>
    <property type="molecule type" value="Genomic_DNA"/>
</dbReference>
<feature type="compositionally biased region" description="Polar residues" evidence="1">
    <location>
        <begin position="1"/>
        <end position="10"/>
    </location>
</feature>
<feature type="compositionally biased region" description="Basic residues" evidence="1">
    <location>
        <begin position="109"/>
        <end position="118"/>
    </location>
</feature>
<gene>
    <name evidence="2" type="ORF">LAME_0H08746G</name>
</gene>
<evidence type="ECO:0000256" key="1">
    <source>
        <dbReference type="SAM" id="MobiDB-lite"/>
    </source>
</evidence>
<organism evidence="2 3">
    <name type="scientific">Lachancea meyersii CBS 8951</name>
    <dbReference type="NCBI Taxonomy" id="1266667"/>
    <lineage>
        <taxon>Eukaryota</taxon>
        <taxon>Fungi</taxon>
        <taxon>Dikarya</taxon>
        <taxon>Ascomycota</taxon>
        <taxon>Saccharomycotina</taxon>
        <taxon>Saccharomycetes</taxon>
        <taxon>Saccharomycetales</taxon>
        <taxon>Saccharomycetaceae</taxon>
        <taxon>Lachancea</taxon>
    </lineage>
</organism>
<protein>
    <submittedName>
        <fullName evidence="2">LAME_0H08746g1_1</fullName>
    </submittedName>
</protein>
<keyword evidence="3" id="KW-1185">Reference proteome</keyword>
<feature type="compositionally biased region" description="Polar residues" evidence="1">
    <location>
        <begin position="89"/>
        <end position="100"/>
    </location>
</feature>